<organism evidence="10 11">
    <name type="scientific">Sphingobacterium zhuxiongii</name>
    <dbReference type="NCBI Taxonomy" id="2662364"/>
    <lineage>
        <taxon>Bacteria</taxon>
        <taxon>Pseudomonadati</taxon>
        <taxon>Bacteroidota</taxon>
        <taxon>Sphingobacteriia</taxon>
        <taxon>Sphingobacteriales</taxon>
        <taxon>Sphingobacteriaceae</taxon>
        <taxon>Sphingobacterium</taxon>
    </lineage>
</organism>
<evidence type="ECO:0000256" key="7">
    <source>
        <dbReference type="ARBA" id="ARBA00023237"/>
    </source>
</evidence>
<dbReference type="Gene3D" id="2.170.130.10">
    <property type="entry name" value="TonB-dependent receptor, plug domain"/>
    <property type="match status" value="1"/>
</dbReference>
<keyword evidence="10" id="KW-0675">Receptor</keyword>
<keyword evidence="2 8" id="KW-0813">Transport</keyword>
<evidence type="ECO:0000256" key="4">
    <source>
        <dbReference type="ARBA" id="ARBA00022692"/>
    </source>
</evidence>
<dbReference type="PANTHER" id="PTHR30069">
    <property type="entry name" value="TONB-DEPENDENT OUTER MEMBRANE RECEPTOR"/>
    <property type="match status" value="1"/>
</dbReference>
<name>A0A5Q0QGY0_9SPHI</name>
<dbReference type="PANTHER" id="PTHR30069:SF29">
    <property type="entry name" value="HEMOGLOBIN AND HEMOGLOBIN-HAPTOGLOBIN-BINDING PROTEIN 1-RELATED"/>
    <property type="match status" value="1"/>
</dbReference>
<dbReference type="InterPro" id="IPR037066">
    <property type="entry name" value="Plug_dom_sf"/>
</dbReference>
<evidence type="ECO:0000259" key="9">
    <source>
        <dbReference type="Pfam" id="PF07715"/>
    </source>
</evidence>
<dbReference type="Gene3D" id="2.40.170.20">
    <property type="entry name" value="TonB-dependent receptor, beta-barrel domain"/>
    <property type="match status" value="1"/>
</dbReference>
<dbReference type="PROSITE" id="PS52016">
    <property type="entry name" value="TONB_DEPENDENT_REC_3"/>
    <property type="match status" value="1"/>
</dbReference>
<evidence type="ECO:0000256" key="1">
    <source>
        <dbReference type="ARBA" id="ARBA00004571"/>
    </source>
</evidence>
<dbReference type="GO" id="GO:0044718">
    <property type="term" value="P:siderophore transmembrane transport"/>
    <property type="evidence" value="ECO:0007669"/>
    <property type="project" value="TreeGrafter"/>
</dbReference>
<keyword evidence="4 8" id="KW-0812">Transmembrane</keyword>
<dbReference type="AlphaFoldDB" id="A0A5Q0QGY0"/>
<accession>A0A5Q0QGY0</accession>
<dbReference type="Pfam" id="PF07715">
    <property type="entry name" value="Plug"/>
    <property type="match status" value="1"/>
</dbReference>
<evidence type="ECO:0000256" key="6">
    <source>
        <dbReference type="ARBA" id="ARBA00023136"/>
    </source>
</evidence>
<dbReference type="InterPro" id="IPR039426">
    <property type="entry name" value="TonB-dep_rcpt-like"/>
</dbReference>
<evidence type="ECO:0000256" key="3">
    <source>
        <dbReference type="ARBA" id="ARBA00022452"/>
    </source>
</evidence>
<feature type="domain" description="TonB-dependent receptor plug" evidence="9">
    <location>
        <begin position="23"/>
        <end position="127"/>
    </location>
</feature>
<keyword evidence="11" id="KW-1185">Reference proteome</keyword>
<proteinExistence type="inferred from homology"/>
<evidence type="ECO:0000313" key="11">
    <source>
        <dbReference type="Proteomes" id="UP000326921"/>
    </source>
</evidence>
<comment type="similarity">
    <text evidence="8">Belongs to the TonB-dependent receptor family.</text>
</comment>
<evidence type="ECO:0000256" key="5">
    <source>
        <dbReference type="ARBA" id="ARBA00022729"/>
    </source>
</evidence>
<evidence type="ECO:0000256" key="2">
    <source>
        <dbReference type="ARBA" id="ARBA00022448"/>
    </source>
</evidence>
<evidence type="ECO:0000313" key="10">
    <source>
        <dbReference type="EMBL" id="QGA26962.1"/>
    </source>
</evidence>
<reference evidence="10 11" key="1">
    <citation type="submission" date="2019-10" db="EMBL/GenBank/DDBJ databases">
        <authorList>
            <person name="Dong K."/>
        </authorList>
    </citation>
    <scope>NUCLEOTIDE SEQUENCE [LARGE SCALE GENOMIC DNA]</scope>
    <source>
        <strain evidence="11">dk4302</strain>
    </source>
</reference>
<dbReference type="EMBL" id="CP045652">
    <property type="protein sequence ID" value="QGA26962.1"/>
    <property type="molecule type" value="Genomic_DNA"/>
</dbReference>
<dbReference type="Proteomes" id="UP000326921">
    <property type="component" value="Chromosome"/>
</dbReference>
<dbReference type="KEGG" id="sphe:GFH32_11825"/>
<keyword evidence="6 8" id="KW-0472">Membrane</keyword>
<keyword evidence="3 8" id="KW-1134">Transmembrane beta strand</keyword>
<dbReference type="InterPro" id="IPR012910">
    <property type="entry name" value="Plug_dom"/>
</dbReference>
<dbReference type="InterPro" id="IPR036942">
    <property type="entry name" value="Beta-barrel_TonB_sf"/>
</dbReference>
<keyword evidence="7 8" id="KW-0998">Cell outer membrane</keyword>
<gene>
    <name evidence="10" type="ORF">GFH32_11825</name>
</gene>
<dbReference type="SUPFAM" id="SSF56935">
    <property type="entry name" value="Porins"/>
    <property type="match status" value="1"/>
</dbReference>
<evidence type="ECO:0000256" key="8">
    <source>
        <dbReference type="PROSITE-ProRule" id="PRU01360"/>
    </source>
</evidence>
<comment type="subcellular location">
    <subcellularLocation>
        <location evidence="1 8">Cell outer membrane</location>
        <topology evidence="1 8">Multi-pass membrane protein</topology>
    </subcellularLocation>
</comment>
<protein>
    <submittedName>
        <fullName evidence="10">TonB-dependent receptor plug domain-containing protein</fullName>
    </submittedName>
</protein>
<dbReference type="RefSeq" id="WP_153511804.1">
    <property type="nucleotide sequence ID" value="NZ_CP045652.1"/>
</dbReference>
<dbReference type="GO" id="GO:0015344">
    <property type="term" value="F:siderophore uptake transmembrane transporter activity"/>
    <property type="evidence" value="ECO:0007669"/>
    <property type="project" value="TreeGrafter"/>
</dbReference>
<dbReference type="GO" id="GO:0009279">
    <property type="term" value="C:cell outer membrane"/>
    <property type="evidence" value="ECO:0007669"/>
    <property type="project" value="UniProtKB-SubCell"/>
</dbReference>
<keyword evidence="5" id="KW-0732">Signal</keyword>
<sequence length="692" mass="79071">MEVHDRTKIAEVCVEGKSTIKTVKESPFNVVVLDAKKFHNSPMELSDVLDRASGVKIRQSGGLGSHASINLNGFSGRHVKVFIDEVPMQGMGSAFQINNIPVNLAERIEIYKGVVPIELGSDALGGAINIISNKHKKSYADLSYSLGSFNTHRSYLNLGYVDKKGFTFQINAFQNYSDNNYSVFTQIREMETSKMSEENHWTKAFHNKYHNETAIFKAGFVNTKWTDQLLLGLTLGQEFAEIQNANIMKIVYGEKSRNSTTLMPSITYSKKDFLTSRLDFTLNGNYNRNFNQNIDTASREYNWYGEFSQRRTVGEAVNTLAEFNNNNANASLNLIYKINDKHSISINDNWSTYERKNADQKQVKDEFSIPDAKSSNYKNVAGLSYRYQIKRKWVSALFAKHFIQSTTGMVNVGESISFPTYKIKTTKADAFGYGFVSTYFHKDFQYKVSIEKALRLPSATELLGDAVLERSNASLRPENSRNINVGISYQKDLNEDHAIFIDASGLYRDVKDFIQRQIVQRTGEAHSVNHGKVQNIGANFEGRYYYKNYFNIGGTVTYQSLVNKERYDRYESSQLSQTYNDRMPNQPYFFANGEAEVKFPHLGGKSNLLSIGYHLHYTHSFFLRWPSMGERGDKSTIDKTITHDLMATYAMKSGRYNISIEGRNISDRRVYDNFSLQKPGRSFNVKLRYFFM</sequence>